<dbReference type="SMART" id="SM00387">
    <property type="entry name" value="HATPase_c"/>
    <property type="match status" value="1"/>
</dbReference>
<dbReference type="InterPro" id="IPR025201">
    <property type="entry name" value="KdpD_TM"/>
</dbReference>
<dbReference type="Pfam" id="PF02518">
    <property type="entry name" value="HATPase_c"/>
    <property type="match status" value="1"/>
</dbReference>
<dbReference type="EMBL" id="JEMG01000001">
    <property type="protein sequence ID" value="EYC52466.1"/>
    <property type="molecule type" value="Genomic_DNA"/>
</dbReference>
<dbReference type="SUPFAM" id="SSF55874">
    <property type="entry name" value="ATPase domain of HSP90 chaperone/DNA topoisomerase II/histidine kinase"/>
    <property type="match status" value="1"/>
</dbReference>
<keyword evidence="11" id="KW-0902">Two-component regulatory system</keyword>
<evidence type="ECO:0000259" key="14">
    <source>
        <dbReference type="PROSITE" id="PS50109"/>
    </source>
</evidence>
<dbReference type="InterPro" id="IPR052023">
    <property type="entry name" value="Histidine_kinase_KdpD"/>
</dbReference>
<dbReference type="InterPro" id="IPR006016">
    <property type="entry name" value="UspA"/>
</dbReference>
<dbReference type="CDD" id="cd00082">
    <property type="entry name" value="HisKA"/>
    <property type="match status" value="1"/>
</dbReference>
<comment type="caution">
    <text evidence="15">The sequence shown here is derived from an EMBL/GenBank/DDBJ whole genome shotgun (WGS) entry which is preliminary data.</text>
</comment>
<dbReference type="InterPro" id="IPR029016">
    <property type="entry name" value="GAF-like_dom_sf"/>
</dbReference>
<evidence type="ECO:0000256" key="10">
    <source>
        <dbReference type="ARBA" id="ARBA00022989"/>
    </source>
</evidence>
<keyword evidence="5" id="KW-0808">Transferase</keyword>
<dbReference type="GO" id="GO:0005524">
    <property type="term" value="F:ATP binding"/>
    <property type="evidence" value="ECO:0007669"/>
    <property type="project" value="UniProtKB-KW"/>
</dbReference>
<dbReference type="OrthoDB" id="9806130at2"/>
<gene>
    <name evidence="15" type="ORF">AZ34_16315</name>
</gene>
<dbReference type="Pfam" id="PF13493">
    <property type="entry name" value="DUF4118"/>
    <property type="match status" value="1"/>
</dbReference>
<dbReference type="PROSITE" id="PS50109">
    <property type="entry name" value="HIS_KIN"/>
    <property type="match status" value="1"/>
</dbReference>
<keyword evidence="4" id="KW-0597">Phosphoprotein</keyword>
<dbReference type="InterPro" id="IPR003852">
    <property type="entry name" value="Sig_transdc_His_kinase_KdpD_N"/>
</dbReference>
<evidence type="ECO:0000256" key="3">
    <source>
        <dbReference type="ARBA" id="ARBA00012438"/>
    </source>
</evidence>
<evidence type="ECO:0000313" key="15">
    <source>
        <dbReference type="EMBL" id="EYC52466.1"/>
    </source>
</evidence>
<accession>A0A016XKV7</accession>
<evidence type="ECO:0000256" key="1">
    <source>
        <dbReference type="ARBA" id="ARBA00000085"/>
    </source>
</evidence>
<keyword evidence="6 13" id="KW-0812">Transmembrane</keyword>
<dbReference type="CDD" id="cd00075">
    <property type="entry name" value="HATPase"/>
    <property type="match status" value="1"/>
</dbReference>
<reference evidence="15 16" key="1">
    <citation type="submission" date="2014-02" db="EMBL/GenBank/DDBJ databases">
        <title>Draft Genome of Hylemonella gracilis isolated from the Niagara River.</title>
        <authorList>
            <person name="Pawlowski D.R."/>
            <person name="Koudelka G.B."/>
        </authorList>
    </citation>
    <scope>NUCLEOTIDE SEQUENCE [LARGE SCALE GENOMIC DNA]</scope>
    <source>
        <strain evidence="15 16">Niagara R</strain>
    </source>
</reference>
<protein>
    <recommendedName>
        <fullName evidence="3">histidine kinase</fullName>
        <ecNumber evidence="3">2.7.13.3</ecNumber>
    </recommendedName>
</protein>
<evidence type="ECO:0000256" key="2">
    <source>
        <dbReference type="ARBA" id="ARBA00004141"/>
    </source>
</evidence>
<dbReference type="InterPro" id="IPR003661">
    <property type="entry name" value="HisK_dim/P_dom"/>
</dbReference>
<dbReference type="InterPro" id="IPR004358">
    <property type="entry name" value="Sig_transdc_His_kin-like_C"/>
</dbReference>
<keyword evidence="8 15" id="KW-0418">Kinase</keyword>
<keyword evidence="10 13" id="KW-1133">Transmembrane helix</keyword>
<dbReference type="FunFam" id="1.10.287.130:FF:000027">
    <property type="entry name" value="Sensor histidine kinase KdpD"/>
    <property type="match status" value="1"/>
</dbReference>
<dbReference type="Pfam" id="PF00512">
    <property type="entry name" value="HisKA"/>
    <property type="match status" value="1"/>
</dbReference>
<dbReference type="PANTHER" id="PTHR45569">
    <property type="entry name" value="SENSOR PROTEIN KDPD"/>
    <property type="match status" value="1"/>
</dbReference>
<dbReference type="eggNOG" id="COG2205">
    <property type="taxonomic scope" value="Bacteria"/>
</dbReference>
<name>A0A016XKV7_9BURK</name>
<organism evidence="15 16">
    <name type="scientific">Hylemonella gracilis str. Niagara R</name>
    <dbReference type="NCBI Taxonomy" id="1458275"/>
    <lineage>
        <taxon>Bacteria</taxon>
        <taxon>Pseudomonadati</taxon>
        <taxon>Pseudomonadota</taxon>
        <taxon>Betaproteobacteria</taxon>
        <taxon>Burkholderiales</taxon>
        <taxon>Comamonadaceae</taxon>
        <taxon>Hylemonella</taxon>
    </lineage>
</organism>
<evidence type="ECO:0000256" key="9">
    <source>
        <dbReference type="ARBA" id="ARBA00022840"/>
    </source>
</evidence>
<evidence type="ECO:0000256" key="4">
    <source>
        <dbReference type="ARBA" id="ARBA00022553"/>
    </source>
</evidence>
<evidence type="ECO:0000256" key="5">
    <source>
        <dbReference type="ARBA" id="ARBA00022679"/>
    </source>
</evidence>
<dbReference type="InterPro" id="IPR014729">
    <property type="entry name" value="Rossmann-like_a/b/a_fold"/>
</dbReference>
<dbReference type="Gene3D" id="3.30.565.10">
    <property type="entry name" value="Histidine kinase-like ATPase, C-terminal domain"/>
    <property type="match status" value="1"/>
</dbReference>
<dbReference type="FunFam" id="3.40.50.300:FF:000483">
    <property type="entry name" value="Sensor histidine kinase KdpD"/>
    <property type="match status" value="1"/>
</dbReference>
<dbReference type="Proteomes" id="UP000023268">
    <property type="component" value="Unassembled WGS sequence"/>
</dbReference>
<evidence type="ECO:0000256" key="6">
    <source>
        <dbReference type="ARBA" id="ARBA00022692"/>
    </source>
</evidence>
<dbReference type="SUPFAM" id="SSF52402">
    <property type="entry name" value="Adenine nucleotide alpha hydrolases-like"/>
    <property type="match status" value="1"/>
</dbReference>
<keyword evidence="7" id="KW-0547">Nucleotide-binding</keyword>
<dbReference type="PANTHER" id="PTHR45569:SF1">
    <property type="entry name" value="SENSOR PROTEIN KDPD"/>
    <property type="match status" value="1"/>
</dbReference>
<comment type="subcellular location">
    <subcellularLocation>
        <location evidence="2">Membrane</location>
        <topology evidence="2">Multi-pass membrane protein</topology>
    </subcellularLocation>
</comment>
<dbReference type="Pfam" id="PF00582">
    <property type="entry name" value="Usp"/>
    <property type="match status" value="1"/>
</dbReference>
<evidence type="ECO:0000313" key="16">
    <source>
        <dbReference type="Proteomes" id="UP000023268"/>
    </source>
</evidence>
<dbReference type="InterPro" id="IPR003594">
    <property type="entry name" value="HATPase_dom"/>
</dbReference>
<comment type="catalytic activity">
    <reaction evidence="1">
        <text>ATP + protein L-histidine = ADP + protein N-phospho-L-histidine.</text>
        <dbReference type="EC" id="2.7.13.3"/>
    </reaction>
</comment>
<dbReference type="Gene3D" id="3.40.50.620">
    <property type="entry name" value="HUPs"/>
    <property type="match status" value="1"/>
</dbReference>
<dbReference type="InterPro" id="IPR005467">
    <property type="entry name" value="His_kinase_dom"/>
</dbReference>
<dbReference type="InterPro" id="IPR027417">
    <property type="entry name" value="P-loop_NTPase"/>
</dbReference>
<dbReference type="GO" id="GO:0000155">
    <property type="term" value="F:phosphorelay sensor kinase activity"/>
    <property type="evidence" value="ECO:0007669"/>
    <property type="project" value="InterPro"/>
</dbReference>
<keyword evidence="9" id="KW-0067">ATP-binding</keyword>
<dbReference type="InterPro" id="IPR036097">
    <property type="entry name" value="HisK_dim/P_sf"/>
</dbReference>
<dbReference type="SUPFAM" id="SSF47384">
    <property type="entry name" value="Homodimeric domain of signal transducing histidine kinase"/>
    <property type="match status" value="1"/>
</dbReference>
<proteinExistence type="predicted"/>
<dbReference type="Gene3D" id="3.40.50.300">
    <property type="entry name" value="P-loop containing nucleotide triphosphate hydrolases"/>
    <property type="match status" value="1"/>
</dbReference>
<dbReference type="GO" id="GO:0005737">
    <property type="term" value="C:cytoplasm"/>
    <property type="evidence" value="ECO:0007669"/>
    <property type="project" value="UniProtKB-ARBA"/>
</dbReference>
<dbReference type="InterPro" id="IPR038318">
    <property type="entry name" value="KdpD_sf"/>
</dbReference>
<dbReference type="SMART" id="SM00388">
    <property type="entry name" value="HisKA"/>
    <property type="match status" value="1"/>
</dbReference>
<keyword evidence="12 13" id="KW-0472">Membrane</keyword>
<dbReference type="PRINTS" id="PR00344">
    <property type="entry name" value="BCTRLSENSOR"/>
</dbReference>
<dbReference type="AlphaFoldDB" id="A0A016XKV7"/>
<dbReference type="Gene3D" id="1.10.287.130">
    <property type="match status" value="1"/>
</dbReference>
<sequence length="942" mass="102686">MSEEQDAHSEAGREVRADALASELRRRAAGRLTVFLGAAPGVGKTYAMLSRARELRKQGVDVVVGFVETHGRAETAALLDGLEVIPRKRVDYQGRRLEELDIDAVLARRPRVAVVDELAHRNAQGLLASRHERRWQDVEELLDAGIDVFTAVNVQHLESLNDIVHRITGVRVSETVPDALFDRLRDIRLVDLPPRELIERLRQGKVYLPEQAEHALQAFFQPSNLAALRELAMQTAADHVEEDLRVAQAARGLPGLALRPRVLVAVDGLGASEYLVRAGRRIAERRDAPWRVVTVQAVPGGAVDPARQAELDRAFALARSLGADTEVLHGPRVAEALLDHAASEGCSTLVVGRTRERPFPWMFARVFARMFNRTLTQQLLRHGAHHELVIVSAPQARAQARVGARRWSGPAAWLGRHDLALTLFATLAAIGVAWAAERWLDLRDLSMVFIVAVVLVAARTRMAAAVFAAGLCFLAYNFFFIEPRYTLFIGARQGVATVFLFLIAALVAGRLASQLRMQVLALRAANAHATALQGLGRQLGAAADLGEVLQAGRAALERHLGAGAWLRVGASDSRVEVFSHNATLADIDRAAVDWVLSHGQPAGRYTDTLAGAAWWWLPLRKAQHTASEGGGGVIDDVMGVVGLRFGADVRRLSHPQRRLVEAMAEDIAQAALRARLVADLEKARVSNETERLRSALLSSVSHDLRSPLAAMIGSAGSLVSYSEAMSAEDRKNLLDTILVEGERLDRYIQNLLDMTRLGHTGLSLKRDWIGVDELIGSATGRLRRYQPAVRLQVDIAPGLPPIWVHPALVEQALFNVLENAAKFSPPGEAIDITARLVDRVDGDAGPSRREFLQLDVRDRGPGIPQEERGRIFDMFYSVERGDRGRHGTGLGLTIAQGMVGAHGGSVAALPGPDGRGTVIRITLPLITPPVTPPSKPPDADRR</sequence>
<feature type="domain" description="Histidine kinase" evidence="14">
    <location>
        <begin position="699"/>
        <end position="927"/>
    </location>
</feature>
<dbReference type="SUPFAM" id="SSF52540">
    <property type="entry name" value="P-loop containing nucleoside triphosphate hydrolases"/>
    <property type="match status" value="1"/>
</dbReference>
<evidence type="ECO:0000256" key="13">
    <source>
        <dbReference type="SAM" id="Phobius"/>
    </source>
</evidence>
<evidence type="ECO:0000256" key="7">
    <source>
        <dbReference type="ARBA" id="ARBA00022741"/>
    </source>
</evidence>
<dbReference type="Gene3D" id="1.20.120.620">
    <property type="entry name" value="Backbone structure of the membrane domain of e. Coli histidine kinase receptor kdpd"/>
    <property type="match status" value="1"/>
</dbReference>
<evidence type="ECO:0000256" key="11">
    <source>
        <dbReference type="ARBA" id="ARBA00023012"/>
    </source>
</evidence>
<dbReference type="GO" id="GO:0005886">
    <property type="term" value="C:plasma membrane"/>
    <property type="evidence" value="ECO:0007669"/>
    <property type="project" value="TreeGrafter"/>
</dbReference>
<dbReference type="Gene3D" id="3.30.450.40">
    <property type="match status" value="1"/>
</dbReference>
<dbReference type="InterPro" id="IPR036890">
    <property type="entry name" value="HATPase_C_sf"/>
</dbReference>
<feature type="transmembrane region" description="Helical" evidence="13">
    <location>
        <begin position="485"/>
        <end position="508"/>
    </location>
</feature>
<dbReference type="Pfam" id="PF02702">
    <property type="entry name" value="KdpD"/>
    <property type="match status" value="1"/>
</dbReference>
<dbReference type="STRING" id="1458275.AZ34_16315"/>
<dbReference type="EC" id="2.7.13.3" evidence="3"/>
<feature type="transmembrane region" description="Helical" evidence="13">
    <location>
        <begin position="448"/>
        <end position="479"/>
    </location>
</feature>
<evidence type="ECO:0000256" key="12">
    <source>
        <dbReference type="ARBA" id="ARBA00023136"/>
    </source>
</evidence>
<evidence type="ECO:0000256" key="8">
    <source>
        <dbReference type="ARBA" id="ARBA00022777"/>
    </source>
</evidence>
<dbReference type="RefSeq" id="WP_051509954.1">
    <property type="nucleotide sequence ID" value="NZ_JEMG01000001.1"/>
</dbReference>